<evidence type="ECO:0000313" key="15">
    <source>
        <dbReference type="EMBL" id="ERL95316.1"/>
    </source>
</evidence>
<dbReference type="GO" id="GO:0097060">
    <property type="term" value="C:synaptic membrane"/>
    <property type="evidence" value="ECO:0007669"/>
    <property type="project" value="UniProtKB-SubCell"/>
</dbReference>
<dbReference type="Pfam" id="PF15636">
    <property type="entry name" value="Tox-GHH"/>
    <property type="match status" value="1"/>
</dbReference>
<dbReference type="InterPro" id="IPR056823">
    <property type="entry name" value="TEN-like_YD-shell"/>
</dbReference>
<feature type="domain" description="Teneurin-like YD-shell" evidence="14">
    <location>
        <begin position="1103"/>
        <end position="1272"/>
    </location>
</feature>
<feature type="domain" description="Teneurin TTR-like" evidence="13">
    <location>
        <begin position="1"/>
        <end position="78"/>
    </location>
</feature>
<evidence type="ECO:0000256" key="3">
    <source>
        <dbReference type="ARBA" id="ARBA00022536"/>
    </source>
</evidence>
<dbReference type="Gene3D" id="2.120.10.30">
    <property type="entry name" value="TolB, C-terminal domain"/>
    <property type="match status" value="2"/>
</dbReference>
<evidence type="ECO:0000256" key="4">
    <source>
        <dbReference type="ARBA" id="ARBA00022692"/>
    </source>
</evidence>
<accession>U4UY56</accession>
<evidence type="ECO:0000256" key="2">
    <source>
        <dbReference type="ARBA" id="ARBA00022475"/>
    </source>
</evidence>
<dbReference type="InterPro" id="IPR028916">
    <property type="entry name" value="Tox-GHH_dom"/>
</dbReference>
<keyword evidence="5" id="KW-0677">Repeat</keyword>
<dbReference type="Pfam" id="PF24329">
    <property type="entry name" value="FN-plug_TEN1-4"/>
    <property type="match status" value="1"/>
</dbReference>
<evidence type="ECO:0000259" key="11">
    <source>
        <dbReference type="Pfam" id="PF15636"/>
    </source>
</evidence>
<evidence type="ECO:0000256" key="1">
    <source>
        <dbReference type="ARBA" id="ARBA00004167"/>
    </source>
</evidence>
<keyword evidence="8" id="KW-0472">Membrane</keyword>
<proteinExistence type="predicted"/>
<dbReference type="OrthoDB" id="442731at2759"/>
<keyword evidence="6" id="KW-0130">Cell adhesion</keyword>
<organism evidence="15 16">
    <name type="scientific">Dendroctonus ponderosae</name>
    <name type="common">Mountain pine beetle</name>
    <dbReference type="NCBI Taxonomy" id="77166"/>
    <lineage>
        <taxon>Eukaryota</taxon>
        <taxon>Metazoa</taxon>
        <taxon>Ecdysozoa</taxon>
        <taxon>Arthropoda</taxon>
        <taxon>Hexapoda</taxon>
        <taxon>Insecta</taxon>
        <taxon>Pterygota</taxon>
        <taxon>Neoptera</taxon>
        <taxon>Endopterygota</taxon>
        <taxon>Coleoptera</taxon>
        <taxon>Polyphaga</taxon>
        <taxon>Cucujiformia</taxon>
        <taxon>Curculionidae</taxon>
        <taxon>Scolytinae</taxon>
        <taxon>Dendroctonus</taxon>
    </lineage>
</organism>
<feature type="domain" description="Teneurin-like YD-shell" evidence="14">
    <location>
        <begin position="613"/>
        <end position="1065"/>
    </location>
</feature>
<dbReference type="GO" id="GO:0008045">
    <property type="term" value="P:motor neuron axon guidance"/>
    <property type="evidence" value="ECO:0007669"/>
    <property type="project" value="TreeGrafter"/>
</dbReference>
<evidence type="ECO:0000259" key="12">
    <source>
        <dbReference type="Pfam" id="PF24329"/>
    </source>
</evidence>
<keyword evidence="4" id="KW-0812">Transmembrane</keyword>
<evidence type="ECO:0000259" key="14">
    <source>
        <dbReference type="Pfam" id="PF25023"/>
    </source>
</evidence>
<dbReference type="EMBL" id="KB632420">
    <property type="protein sequence ID" value="ERL95316.1"/>
    <property type="molecule type" value="Genomic_DNA"/>
</dbReference>
<evidence type="ECO:0000256" key="6">
    <source>
        <dbReference type="ARBA" id="ARBA00022889"/>
    </source>
</evidence>
<dbReference type="InterPro" id="IPR057627">
    <property type="entry name" value="FN-plug_TEN1-4"/>
</dbReference>
<dbReference type="SUPFAM" id="SSF101898">
    <property type="entry name" value="NHL repeat"/>
    <property type="match status" value="1"/>
</dbReference>
<evidence type="ECO:0000256" key="10">
    <source>
        <dbReference type="ARBA" id="ARBA00034109"/>
    </source>
</evidence>
<sequence length="1613" mass="180269">MRGQVVSPQGLGIVGIRVSVDRESKFGFTLTRNGGWFDVLVNGGGAVTLQFQRSPFKPKTITVYVPWNQIIVLPPIHMQLTEDGTSQHLIDRNPALYFPGVSRSFFDSDGSLPNVCEEHDPEKLRPIITGTWMPEAVGGMQGRSVIFAETQIVQESIPIPGSNLNILYQSSQTLGYLTTIQMKLTDDKIPSTLTHVHVRVEIEGCLYVKTYEADPNLFHTFAWNKRNIYKQKVYGIAAAKKYPRMVKVVMGTGLQRSVDCPGQCGGPAKDARLLTPGSLASGPDGSIYVGDFNLVRRITPEGKVYTVLQLRSTQVAYKYYLAISPADGHLYVSDPERHQILKVLSLEPVQDPTINSEPVVGNGERCIPGDDTACGDEGPAKYARLAHPKGIAIAVDGTLYIADGTNVRAVDQKGIIHTLIGNHGHHNHWVPIPCNGAISASQAQLQWPTGLTLSPLDGAIHFIDDRLILKLTPEMKVSVVAGTPLHCHKAQNRTLEVEKELGSVLALAFNPNGDLYIAESDTRNTYYVRLIDTAGKITHFAGKLQPKDRKCQCSVNTTTANPIRNSRDLQDCPCALIADDTTNNAETLLSSNALFQSISAISVSPGGVLYIADQGEVYVFNRYGQHVATKDLASDKTRYSFLYSKNTSFGKLSTVTDSSGNKIQFLRDYSNAVSSIENTQDHKSELKMSGMGYLSKLSEKGRSEIELDYDQNTGLLLSRSGGGNTIIYQYDGLGRATGVILPSGETLQLNSKMSSNEGLEVSVSQPPTILNINGKSNKQVILIDGAEITKAITLTNSTVALKTAAESKLEICAIERHPLLEAYLPIEAELLPVWSKQTTTFGEYLINTMSTTLSLVGDVRNPQQTLYREIHVNHSKVLGIEFDQFTSKETFFDYEKMPLLTVTYDPAGLPLTYTPYNGADVLNITYDSFNRMDGWKWGDSQLKFSYDRHGLLSELTSPQDGIQIFTYDETNMLTKITLASQRNFLLTYDDNGGLRHVTLPSGTKHSFALQPSLGIIRVVYTPPGSTRSYLQHFSNSGKLLQTVFPEGVRIVYRYYDSGKLKEIIKLKANETQVYDGTALFSSVQNSRFLESRVALTIHGMEVFRMEFSHDLHGLLVRKDNFGNVTQFFYNNDQAPREVSQIYSPRDGKLMSLVYDNRGHLIYAQVYRHKYYIATDQCGTPVMIFNQYGEAIREIMRSPYGHIVYDSNPYLYLPIDFCGGILDQVTSLVHMPNGKVYDPLIGQWMSPLWENVLERVATPTQMHLYRFNGNDPINMGVDREIPKDHIDWLNKIGVNLKNLAPQLFMNNLPGGPMPPSLSEKFSWKPGEVIASQLTTSERATEAESGFLAHINIRRMGNAKQLSVYSKSALKTDVIDLVPKKIGASSDPPFGRGILVSKSDAGEAIVSSVPAANPIYSDVYTSVFNRSYLLPFFFVVHNNQQDAFYFIKKDSWKINDDKTQLKRLQGQVNTTFHENVRENGSGNNYFDVKIHETNVVINLRYGTTMEKEKQRLLHHAKLTAIRKAWHKEKEASKNGFNGSFDWSQSEIEELIKNGYIASYEGQYVHDVQEYPELAEDPYNIRFVKKQTEATKKGRRKRDTRPNRCPNVWWLTWSEC</sequence>
<evidence type="ECO:0000259" key="13">
    <source>
        <dbReference type="Pfam" id="PF25020"/>
    </source>
</evidence>
<dbReference type="STRING" id="77166.U4UY56"/>
<dbReference type="InterPro" id="IPR051216">
    <property type="entry name" value="Teneurin"/>
</dbReference>
<protein>
    <submittedName>
        <fullName evidence="15">Uncharacterized protein</fullName>
    </submittedName>
</protein>
<keyword evidence="2" id="KW-1003">Cell membrane</keyword>
<evidence type="ECO:0000313" key="16">
    <source>
        <dbReference type="Proteomes" id="UP000030742"/>
    </source>
</evidence>
<evidence type="ECO:0000256" key="7">
    <source>
        <dbReference type="ARBA" id="ARBA00022989"/>
    </source>
</evidence>
<keyword evidence="9" id="KW-1015">Disulfide bond</keyword>
<keyword evidence="7" id="KW-1133">Transmembrane helix</keyword>
<dbReference type="PANTHER" id="PTHR11219">
    <property type="entry name" value="TENEURIN AND N-ACETYLGLUCOSAMINE-1-PHOSPHODIESTER ALPHA-N-ACETYLGLUCOSAMINIDASE"/>
    <property type="match status" value="1"/>
</dbReference>
<dbReference type="GO" id="GO:0007155">
    <property type="term" value="P:cell adhesion"/>
    <property type="evidence" value="ECO:0007669"/>
    <property type="project" value="UniProtKB-KW"/>
</dbReference>
<dbReference type="Proteomes" id="UP000030742">
    <property type="component" value="Unassembled WGS sequence"/>
</dbReference>
<gene>
    <name evidence="15" type="ORF">D910_12582</name>
</gene>
<dbReference type="SUPFAM" id="SSF49464">
    <property type="entry name" value="Carboxypeptidase regulatory domain-like"/>
    <property type="match status" value="1"/>
</dbReference>
<name>U4UY56_DENPD</name>
<dbReference type="GO" id="GO:0042803">
    <property type="term" value="F:protein homodimerization activity"/>
    <property type="evidence" value="ECO:0007669"/>
    <property type="project" value="UniProtKB-ARBA"/>
</dbReference>
<dbReference type="Pfam" id="PF25023">
    <property type="entry name" value="TEN_YD-shell"/>
    <property type="match status" value="2"/>
</dbReference>
<dbReference type="FunFam" id="2.120.10.30:FF:000033">
    <property type="entry name" value="teneurin-a isoform X3"/>
    <property type="match status" value="1"/>
</dbReference>
<evidence type="ECO:0000256" key="8">
    <source>
        <dbReference type="ARBA" id="ARBA00023136"/>
    </source>
</evidence>
<feature type="domain" description="Teneurin 1-4-like FN-plug" evidence="12">
    <location>
        <begin position="181"/>
        <end position="239"/>
    </location>
</feature>
<dbReference type="InterPro" id="IPR011042">
    <property type="entry name" value="6-blade_b-propeller_TolB-like"/>
</dbReference>
<reference evidence="15 16" key="1">
    <citation type="journal article" date="2013" name="Genome Biol.">
        <title>Draft genome of the mountain pine beetle, Dendroctonus ponderosae Hopkins, a major forest pest.</title>
        <authorList>
            <person name="Keeling C.I."/>
            <person name="Yuen M.M."/>
            <person name="Liao N.Y."/>
            <person name="Docking T.R."/>
            <person name="Chan S.K."/>
            <person name="Taylor G.A."/>
            <person name="Palmquist D.L."/>
            <person name="Jackman S.D."/>
            <person name="Nguyen A."/>
            <person name="Li M."/>
            <person name="Henderson H."/>
            <person name="Janes J.K."/>
            <person name="Zhao Y."/>
            <person name="Pandoh P."/>
            <person name="Moore R."/>
            <person name="Sperling F.A."/>
            <person name="Huber D.P."/>
            <person name="Birol I."/>
            <person name="Jones S.J."/>
            <person name="Bohlmann J."/>
        </authorList>
    </citation>
    <scope>NUCLEOTIDE SEQUENCE</scope>
</reference>
<keyword evidence="3" id="KW-0245">EGF-like domain</keyword>
<dbReference type="Pfam" id="PF25020">
    <property type="entry name" value="TTR_TEN1-4"/>
    <property type="match status" value="1"/>
</dbReference>
<comment type="subcellular location">
    <subcellularLocation>
        <location evidence="1">Membrane</location>
        <topology evidence="1">Single-pass membrane protein</topology>
    </subcellularLocation>
    <subcellularLocation>
        <location evidence="10">Synaptic cell membrane</location>
    </subcellularLocation>
</comment>
<feature type="domain" description="Tox-GHH" evidence="11">
    <location>
        <begin position="1505"/>
        <end position="1582"/>
    </location>
</feature>
<dbReference type="InterPro" id="IPR008969">
    <property type="entry name" value="CarboxyPept-like_regulatory"/>
</dbReference>
<evidence type="ECO:0000256" key="9">
    <source>
        <dbReference type="ARBA" id="ARBA00023157"/>
    </source>
</evidence>
<dbReference type="InterPro" id="IPR056820">
    <property type="entry name" value="TEN_TTR-like"/>
</dbReference>
<dbReference type="Gene3D" id="2.180.10.10">
    <property type="entry name" value="RHS repeat-associated core"/>
    <property type="match status" value="2"/>
</dbReference>
<evidence type="ECO:0000256" key="5">
    <source>
        <dbReference type="ARBA" id="ARBA00022737"/>
    </source>
</evidence>
<dbReference type="PANTHER" id="PTHR11219:SF69">
    <property type="entry name" value="TENEURIN-A"/>
    <property type="match status" value="1"/>
</dbReference>